<keyword evidence="7" id="KW-1015">Disulfide bond</keyword>
<dbReference type="FunFam" id="1.10.530.10:FF:000024">
    <property type="entry name" value="C-type lysozyme"/>
    <property type="match status" value="1"/>
</dbReference>
<dbReference type="Gene3D" id="1.10.530.10">
    <property type="match status" value="1"/>
</dbReference>
<accession>A0A6M2CN84</accession>
<dbReference type="Pfam" id="PF00062">
    <property type="entry name" value="Lys"/>
    <property type="match status" value="1"/>
</dbReference>
<dbReference type="PROSITE" id="PS00128">
    <property type="entry name" value="GLYCOSYL_HYDROL_F22_1"/>
    <property type="match status" value="1"/>
</dbReference>
<dbReference type="GO" id="GO:0003796">
    <property type="term" value="F:lysozyme activity"/>
    <property type="evidence" value="ECO:0007669"/>
    <property type="project" value="UniProtKB-EC"/>
</dbReference>
<evidence type="ECO:0000256" key="9">
    <source>
        <dbReference type="RuleBase" id="RU004440"/>
    </source>
</evidence>
<dbReference type="EMBL" id="GHWJ01002219">
    <property type="protein sequence ID" value="NOV34956.1"/>
    <property type="molecule type" value="Transcribed_RNA"/>
</dbReference>
<reference evidence="12" key="1">
    <citation type="submission" date="2019-09" db="EMBL/GenBank/DDBJ databases">
        <title>Organ-specific transcriptomic study of the physiology of the cattle tick, Rhipicephalus microplus.</title>
        <authorList>
            <person name="Tirloni L."/>
            <person name="Braz G."/>
            <person name="Gandara A.C.P."/>
            <person name="Sabadin G.A."/>
            <person name="da Silva R.M."/>
            <person name="Guizzo M.G."/>
            <person name="Machado J.A."/>
            <person name="Costa E.P."/>
            <person name="Gomes H.F."/>
            <person name="Moraes J."/>
            <person name="Mota M.B.S."/>
            <person name="Mesquita R.D."/>
            <person name="Alvarenga P.H."/>
            <person name="Alves F."/>
            <person name="Seixas A."/>
            <person name="da Fonseca R.N."/>
            <person name="Fogaca A."/>
            <person name="Logullo C."/>
            <person name="Tanaka A."/>
            <person name="Daffre S."/>
            <person name="Termignoni C."/>
            <person name="Vaz I.S.Jr."/>
            <person name="Oliveira P.L."/>
            <person name="Ribeiro J.M."/>
        </authorList>
    </citation>
    <scope>NUCLEOTIDE SEQUENCE</scope>
    <source>
        <strain evidence="12">Porto Alegre</strain>
    </source>
</reference>
<dbReference type="InterPro" id="IPR000974">
    <property type="entry name" value="Glyco_hydro_22_lys"/>
</dbReference>
<keyword evidence="3" id="KW-0929">Antimicrobial</keyword>
<dbReference type="GO" id="GO:0042742">
    <property type="term" value="P:defense response to bacterium"/>
    <property type="evidence" value="ECO:0007669"/>
    <property type="project" value="UniProtKB-KW"/>
</dbReference>
<evidence type="ECO:0000256" key="3">
    <source>
        <dbReference type="ARBA" id="ARBA00022529"/>
    </source>
</evidence>
<dbReference type="OrthoDB" id="17373at2759"/>
<proteinExistence type="inferred from homology"/>
<dbReference type="CDD" id="cd16899">
    <property type="entry name" value="LYZ_C_invert"/>
    <property type="match status" value="1"/>
</dbReference>
<dbReference type="AlphaFoldDB" id="A0A6M2CN84"/>
<dbReference type="PRINTS" id="PR00135">
    <property type="entry name" value="LYZLACT"/>
</dbReference>
<dbReference type="InterPro" id="IPR023346">
    <property type="entry name" value="Lysozyme-like_dom_sf"/>
</dbReference>
<evidence type="ECO:0000256" key="5">
    <source>
        <dbReference type="ARBA" id="ARBA00022729"/>
    </source>
</evidence>
<evidence type="ECO:0000256" key="10">
    <source>
        <dbReference type="SAM" id="SignalP"/>
    </source>
</evidence>
<dbReference type="SMART" id="SM00263">
    <property type="entry name" value="LYZ1"/>
    <property type="match status" value="1"/>
</dbReference>
<evidence type="ECO:0000256" key="8">
    <source>
        <dbReference type="ARBA" id="ARBA00023295"/>
    </source>
</evidence>
<dbReference type="InterPro" id="IPR019799">
    <property type="entry name" value="Glyco_hydro_22_CS"/>
</dbReference>
<feature type="signal peptide" evidence="10">
    <location>
        <begin position="1"/>
        <end position="16"/>
    </location>
</feature>
<organism evidence="12">
    <name type="scientific">Rhipicephalus microplus</name>
    <name type="common">Cattle tick</name>
    <name type="synonym">Boophilus microplus</name>
    <dbReference type="NCBI Taxonomy" id="6941"/>
    <lineage>
        <taxon>Eukaryota</taxon>
        <taxon>Metazoa</taxon>
        <taxon>Ecdysozoa</taxon>
        <taxon>Arthropoda</taxon>
        <taxon>Chelicerata</taxon>
        <taxon>Arachnida</taxon>
        <taxon>Acari</taxon>
        <taxon>Parasitiformes</taxon>
        <taxon>Ixodida</taxon>
        <taxon>Ixodoidea</taxon>
        <taxon>Ixodidae</taxon>
        <taxon>Rhipicephalinae</taxon>
        <taxon>Rhipicephalus</taxon>
        <taxon>Boophilus</taxon>
    </lineage>
</organism>
<dbReference type="PANTHER" id="PTHR11407:SF63">
    <property type="entry name" value="LYSOZYME C"/>
    <property type="match status" value="1"/>
</dbReference>
<comment type="catalytic activity">
    <reaction evidence="1">
        <text>Hydrolysis of (1-&gt;4)-beta-linkages between N-acetylmuramic acid and N-acetyl-D-glucosamine residues in a peptidoglycan and between N-acetyl-D-glucosamine residues in chitodextrins.</text>
        <dbReference type="EC" id="3.2.1.17"/>
    </reaction>
</comment>
<dbReference type="GO" id="GO:0031640">
    <property type="term" value="P:killing of cells of another organism"/>
    <property type="evidence" value="ECO:0007669"/>
    <property type="project" value="UniProtKB-KW"/>
</dbReference>
<evidence type="ECO:0000313" key="12">
    <source>
        <dbReference type="EMBL" id="NOV34956.1"/>
    </source>
</evidence>
<dbReference type="InterPro" id="IPR001916">
    <property type="entry name" value="Glyco_hydro_22"/>
</dbReference>
<feature type="chain" id="PRO_5026681835" description="lysozyme" evidence="10">
    <location>
        <begin position="17"/>
        <end position="138"/>
    </location>
</feature>
<dbReference type="PROSITE" id="PS51348">
    <property type="entry name" value="GLYCOSYL_HYDROL_F22_2"/>
    <property type="match status" value="1"/>
</dbReference>
<dbReference type="SUPFAM" id="SSF53955">
    <property type="entry name" value="Lysozyme-like"/>
    <property type="match status" value="1"/>
</dbReference>
<evidence type="ECO:0000256" key="4">
    <source>
        <dbReference type="ARBA" id="ARBA00022638"/>
    </source>
</evidence>
<keyword evidence="5 10" id="KW-0732">Signal</keyword>
<feature type="domain" description="Glycosyl hydrolases family 22 (GH22)" evidence="11">
    <location>
        <begin position="87"/>
        <end position="105"/>
    </location>
</feature>
<protein>
    <recommendedName>
        <fullName evidence="2">lysozyme</fullName>
        <ecNumber evidence="2">3.2.1.17</ecNumber>
    </recommendedName>
</protein>
<evidence type="ECO:0000256" key="2">
    <source>
        <dbReference type="ARBA" id="ARBA00012732"/>
    </source>
</evidence>
<evidence type="ECO:0000256" key="6">
    <source>
        <dbReference type="ARBA" id="ARBA00022801"/>
    </source>
</evidence>
<evidence type="ECO:0000259" key="11">
    <source>
        <dbReference type="PROSITE" id="PS00128"/>
    </source>
</evidence>
<keyword evidence="8" id="KW-0326">Glycosidase</keyword>
<keyword evidence="6" id="KW-0378">Hydrolase</keyword>
<dbReference type="PRINTS" id="PR00137">
    <property type="entry name" value="LYSOZYME"/>
</dbReference>
<keyword evidence="4" id="KW-0081">Bacteriolytic enzyme</keyword>
<evidence type="ECO:0000256" key="7">
    <source>
        <dbReference type="ARBA" id="ARBA00023157"/>
    </source>
</evidence>
<dbReference type="EC" id="3.2.1.17" evidence="2"/>
<dbReference type="PANTHER" id="PTHR11407">
    <property type="entry name" value="LYSOZYME C"/>
    <property type="match status" value="1"/>
</dbReference>
<sequence>MKIALIFSLLVGLSQAKIFTRCDLAKELVRKGIPHANLEHWVCLVEAESSRNTSVKGGPNKNKSFDHGLFQINDRYWCKSGRQGGDCNVKCEDLRTDDITDDVKCAQKIKKRHGFEAWYGWRRNCKDKRLPSVDNCFK</sequence>
<dbReference type="VEuPathDB" id="VectorBase:LOC119174925"/>
<name>A0A6M2CN84_RHIMP</name>
<evidence type="ECO:0000256" key="1">
    <source>
        <dbReference type="ARBA" id="ARBA00000632"/>
    </source>
</evidence>
<comment type="similarity">
    <text evidence="9">Belongs to the glycosyl hydrolase 22 family.</text>
</comment>